<dbReference type="PATRIC" id="fig|54915.3.peg.4950"/>
<reference evidence="3" key="1">
    <citation type="submission" date="2015-07" db="EMBL/GenBank/DDBJ databases">
        <title>Genome sequencing project for genomic taxonomy and phylogenomics of Bacillus-like bacteria.</title>
        <authorList>
            <person name="Liu B."/>
            <person name="Wang J."/>
            <person name="Zhu Y."/>
            <person name="Liu G."/>
            <person name="Chen Q."/>
            <person name="Chen Z."/>
            <person name="Lan J."/>
            <person name="Che J."/>
            <person name="Ge C."/>
            <person name="Shi H."/>
            <person name="Pan Z."/>
            <person name="Liu X."/>
        </authorList>
    </citation>
    <scope>NUCLEOTIDE SEQUENCE [LARGE SCALE GENOMIC DNA]</scope>
    <source>
        <strain evidence="3">DSM 9887</strain>
    </source>
</reference>
<evidence type="ECO:0000313" key="4">
    <source>
        <dbReference type="Proteomes" id="UP000319578"/>
    </source>
</evidence>
<sequence>MKRRRAGKGSESVDLRISQLPSLQSASFGTILRVGIQEPQIMEDRRGHDYWGLDNEGFLIREKSL</sequence>
<keyword evidence="4" id="KW-1185">Reference proteome</keyword>
<proteinExistence type="predicted"/>
<evidence type="ECO:0000313" key="2">
    <source>
        <dbReference type="EMBL" id="KNB69824.1"/>
    </source>
</evidence>
<reference evidence="1 4" key="3">
    <citation type="submission" date="2019-06" db="EMBL/GenBank/DDBJ databases">
        <title>Whole genome shotgun sequence of Brevibacillus reuszeri NBRC 15719.</title>
        <authorList>
            <person name="Hosoyama A."/>
            <person name="Uohara A."/>
            <person name="Ohji S."/>
            <person name="Ichikawa N."/>
        </authorList>
    </citation>
    <scope>NUCLEOTIDE SEQUENCE [LARGE SCALE GENOMIC DNA]</scope>
    <source>
        <strain evidence="1 4">NBRC 15719</strain>
    </source>
</reference>
<dbReference type="OrthoDB" id="9886982at2"/>
<name>A0A0K9YM90_9BACL</name>
<dbReference type="AlphaFoldDB" id="A0A0K9YM90"/>
<organism evidence="2 3">
    <name type="scientific">Brevibacillus reuszeri</name>
    <dbReference type="NCBI Taxonomy" id="54915"/>
    <lineage>
        <taxon>Bacteria</taxon>
        <taxon>Bacillati</taxon>
        <taxon>Bacillota</taxon>
        <taxon>Bacilli</taxon>
        <taxon>Bacillales</taxon>
        <taxon>Paenibacillaceae</taxon>
        <taxon>Brevibacillus</taxon>
    </lineage>
</organism>
<dbReference type="Proteomes" id="UP000319578">
    <property type="component" value="Unassembled WGS sequence"/>
</dbReference>
<accession>A0A0K9YM90</accession>
<dbReference type="Proteomes" id="UP000036834">
    <property type="component" value="Unassembled WGS sequence"/>
</dbReference>
<dbReference type="RefSeq" id="WP_049741861.1">
    <property type="nucleotide sequence ID" value="NZ_BJON01000009.1"/>
</dbReference>
<evidence type="ECO:0000313" key="3">
    <source>
        <dbReference type="Proteomes" id="UP000036834"/>
    </source>
</evidence>
<protein>
    <submittedName>
        <fullName evidence="2">Uncharacterized protein</fullName>
    </submittedName>
</protein>
<evidence type="ECO:0000313" key="1">
    <source>
        <dbReference type="EMBL" id="GED68831.1"/>
    </source>
</evidence>
<gene>
    <name evidence="2" type="ORF">ADS79_28710</name>
    <name evidence="1" type="ORF">BRE01_25330</name>
</gene>
<dbReference type="EMBL" id="LGIQ01000011">
    <property type="protein sequence ID" value="KNB69824.1"/>
    <property type="molecule type" value="Genomic_DNA"/>
</dbReference>
<dbReference type="EMBL" id="BJON01000009">
    <property type="protein sequence ID" value="GED68831.1"/>
    <property type="molecule type" value="Genomic_DNA"/>
</dbReference>
<reference evidence="2" key="2">
    <citation type="submission" date="2015-07" db="EMBL/GenBank/DDBJ databases">
        <title>MeaNS - Measles Nucleotide Surveillance Program.</title>
        <authorList>
            <person name="Tran T."/>
            <person name="Druce J."/>
        </authorList>
    </citation>
    <scope>NUCLEOTIDE SEQUENCE</scope>
    <source>
        <strain evidence="2">DSM 9887</strain>
    </source>
</reference>
<comment type="caution">
    <text evidence="2">The sequence shown here is derived from an EMBL/GenBank/DDBJ whole genome shotgun (WGS) entry which is preliminary data.</text>
</comment>